<keyword evidence="2" id="KW-0496">Mitochondrion</keyword>
<protein>
    <submittedName>
        <fullName evidence="2">Uncharacterized protein</fullName>
    </submittedName>
</protein>
<gene>
    <name evidence="2" type="ORF">ABT39_MTgene4829</name>
</gene>
<name>A0A101LYW4_PICGL</name>
<accession>A0A101LYW4</accession>
<geneLocation type="mitochondrion" evidence="2"/>
<proteinExistence type="predicted"/>
<sequence>MVEVVNGKRGTMGSDMATQICQGRRGIRSDKDGGHERGIDDME</sequence>
<evidence type="ECO:0000313" key="2">
    <source>
        <dbReference type="EMBL" id="KUM47835.1"/>
    </source>
</evidence>
<dbReference type="AlphaFoldDB" id="A0A101LYW4"/>
<evidence type="ECO:0000256" key="1">
    <source>
        <dbReference type="SAM" id="MobiDB-lite"/>
    </source>
</evidence>
<comment type="caution">
    <text evidence="2">The sequence shown here is derived from an EMBL/GenBank/DDBJ whole genome shotgun (WGS) entry which is preliminary data.</text>
</comment>
<feature type="region of interest" description="Disordered" evidence="1">
    <location>
        <begin position="1"/>
        <end position="43"/>
    </location>
</feature>
<organism evidence="2">
    <name type="scientific">Picea glauca</name>
    <name type="common">White spruce</name>
    <name type="synonym">Pinus glauca</name>
    <dbReference type="NCBI Taxonomy" id="3330"/>
    <lineage>
        <taxon>Eukaryota</taxon>
        <taxon>Viridiplantae</taxon>
        <taxon>Streptophyta</taxon>
        <taxon>Embryophyta</taxon>
        <taxon>Tracheophyta</taxon>
        <taxon>Spermatophyta</taxon>
        <taxon>Pinopsida</taxon>
        <taxon>Pinidae</taxon>
        <taxon>Conifers I</taxon>
        <taxon>Pinales</taxon>
        <taxon>Pinaceae</taxon>
        <taxon>Picea</taxon>
    </lineage>
</organism>
<dbReference type="EMBL" id="LKAM01000006">
    <property type="protein sequence ID" value="KUM47835.1"/>
    <property type="molecule type" value="Genomic_DNA"/>
</dbReference>
<reference evidence="2" key="1">
    <citation type="journal article" date="2015" name="Genome Biol. Evol.">
        <title>Organellar Genomes of White Spruce (Picea glauca): Assembly and Annotation.</title>
        <authorList>
            <person name="Jackman S.D."/>
            <person name="Warren R.L."/>
            <person name="Gibb E.A."/>
            <person name="Vandervalk B.P."/>
            <person name="Mohamadi H."/>
            <person name="Chu J."/>
            <person name="Raymond A."/>
            <person name="Pleasance S."/>
            <person name="Coope R."/>
            <person name="Wildung M.R."/>
            <person name="Ritland C.E."/>
            <person name="Bousquet J."/>
            <person name="Jones S.J."/>
            <person name="Bohlmann J."/>
            <person name="Birol I."/>
        </authorList>
    </citation>
    <scope>NUCLEOTIDE SEQUENCE [LARGE SCALE GENOMIC DNA]</scope>
    <source>
        <tissue evidence="2">Flushing bud</tissue>
    </source>
</reference>
<feature type="compositionally biased region" description="Basic and acidic residues" evidence="1">
    <location>
        <begin position="27"/>
        <end position="43"/>
    </location>
</feature>